<evidence type="ECO:0000313" key="2">
    <source>
        <dbReference type="Proteomes" id="UP000521872"/>
    </source>
</evidence>
<dbReference type="Proteomes" id="UP000521872">
    <property type="component" value="Unassembled WGS sequence"/>
</dbReference>
<dbReference type="AlphaFoldDB" id="A0A8H4R7V3"/>
<reference evidence="1 2" key="1">
    <citation type="submission" date="2019-12" db="EMBL/GenBank/DDBJ databases">
        <authorList>
            <person name="Floudas D."/>
            <person name="Bentzer J."/>
            <person name="Ahren D."/>
            <person name="Johansson T."/>
            <person name="Persson P."/>
            <person name="Tunlid A."/>
        </authorList>
    </citation>
    <scope>NUCLEOTIDE SEQUENCE [LARGE SCALE GENOMIC DNA]</scope>
    <source>
        <strain evidence="1 2">CBS 102.39</strain>
    </source>
</reference>
<sequence length="562" mass="64741">MDSNVHCSCATIVPDDVPSTQSSLLCPTHGDGGCFACQETSSLEHEAAEISKKLANVLAKLASARSVKNYAHSTILAKLPNEILSHIFCAAWNAVDPSPPRGDICDYYEEPQKEKRLSVALLLAGVCKRWRALTLAIPQIWTDIHVFIHRQKGDSALSILHEIVKRSKHTDLTIRLYSEPFDNIDRIDEIQPALSILQKESERWRSLQMCLPYRLISALFKPNMDLSQVNLLYVHSNERDYMGFGDPLWKDKGLRPQRLWLQSPAMQKIALSWDRVTHIVAHRFNTDHAMTVIRSAPLLTTLELMDMDEATEATEIYSGNFVHEKLQYLIYYAMDHCSAEWTLSLFDLNVFPSLKTVDYHTLFKTDDDPFLDHLMQKKPPIQELRLCGSPYESWCVMLALRAVGSTLKRLDFEPYEDDHDDFEYGILFEHLAAVKSYPPSGDPSDSGDDQQMFLPRLEYFKLTSGWPFAWDRVPAFFGSPSDPYRRPLKEFRFSAYNDHRNDDHIIPKKDLLALINLRNAGFVVESRGLRDICLKSLSTFTIWELLLRRHLRRHPQYNISYY</sequence>
<proteinExistence type="predicted"/>
<accession>A0A8H4R7V3</accession>
<evidence type="ECO:0008006" key="3">
    <source>
        <dbReference type="Google" id="ProtNLM"/>
    </source>
</evidence>
<organism evidence="1 2">
    <name type="scientific">Agrocybe pediades</name>
    <dbReference type="NCBI Taxonomy" id="84607"/>
    <lineage>
        <taxon>Eukaryota</taxon>
        <taxon>Fungi</taxon>
        <taxon>Dikarya</taxon>
        <taxon>Basidiomycota</taxon>
        <taxon>Agaricomycotina</taxon>
        <taxon>Agaricomycetes</taxon>
        <taxon>Agaricomycetidae</taxon>
        <taxon>Agaricales</taxon>
        <taxon>Agaricineae</taxon>
        <taxon>Strophariaceae</taxon>
        <taxon>Agrocybe</taxon>
    </lineage>
</organism>
<dbReference type="EMBL" id="JAACJL010000001">
    <property type="protein sequence ID" value="KAF4623287.1"/>
    <property type="molecule type" value="Genomic_DNA"/>
</dbReference>
<gene>
    <name evidence="1" type="ORF">D9613_001429</name>
</gene>
<name>A0A8H4R7V3_9AGAR</name>
<comment type="caution">
    <text evidence="1">The sequence shown here is derived from an EMBL/GenBank/DDBJ whole genome shotgun (WGS) entry which is preliminary data.</text>
</comment>
<protein>
    <recommendedName>
        <fullName evidence="3">F-box domain-containing protein</fullName>
    </recommendedName>
</protein>
<keyword evidence="2" id="KW-1185">Reference proteome</keyword>
<evidence type="ECO:0000313" key="1">
    <source>
        <dbReference type="EMBL" id="KAF4623287.1"/>
    </source>
</evidence>